<dbReference type="InterPro" id="IPR024418">
    <property type="entry name" value="DUF3862"/>
</dbReference>
<feature type="region of interest" description="Disordered" evidence="2">
    <location>
        <begin position="51"/>
        <end position="75"/>
    </location>
</feature>
<evidence type="ECO:0000313" key="4">
    <source>
        <dbReference type="EMBL" id="MDR6225131.1"/>
    </source>
</evidence>
<evidence type="ECO:0000313" key="5">
    <source>
        <dbReference type="Proteomes" id="UP001185012"/>
    </source>
</evidence>
<reference evidence="4 5" key="1">
    <citation type="submission" date="2023-07" db="EMBL/GenBank/DDBJ databases">
        <title>Genomic Encyclopedia of Type Strains, Phase IV (KMG-IV): sequencing the most valuable type-strain genomes for metagenomic binning, comparative biology and taxonomic classification.</title>
        <authorList>
            <person name="Goeker M."/>
        </authorList>
    </citation>
    <scope>NUCLEOTIDE SEQUENCE [LARGE SCALE GENOMIC DNA]</scope>
    <source>
        <strain evidence="4 5">DSM 45903</strain>
    </source>
</reference>
<protein>
    <recommendedName>
        <fullName evidence="6">DUF3862 domain-containing protein</fullName>
    </recommendedName>
</protein>
<keyword evidence="3" id="KW-0812">Transmembrane</keyword>
<dbReference type="EMBL" id="JAVDQG010000002">
    <property type="protein sequence ID" value="MDR6225131.1"/>
    <property type="molecule type" value="Genomic_DNA"/>
</dbReference>
<dbReference type="Gene3D" id="3.30.1450.10">
    <property type="match status" value="1"/>
</dbReference>
<organism evidence="4 5">
    <name type="scientific">Desmospora profundinema</name>
    <dbReference type="NCBI Taxonomy" id="1571184"/>
    <lineage>
        <taxon>Bacteria</taxon>
        <taxon>Bacillati</taxon>
        <taxon>Bacillota</taxon>
        <taxon>Bacilli</taxon>
        <taxon>Bacillales</taxon>
        <taxon>Thermoactinomycetaceae</taxon>
        <taxon>Desmospora</taxon>
    </lineage>
</organism>
<dbReference type="RefSeq" id="WP_309863380.1">
    <property type="nucleotide sequence ID" value="NZ_JAVDQG010000002.1"/>
</dbReference>
<keyword evidence="3" id="KW-1133">Transmembrane helix</keyword>
<sequence>MTTVTDDAPHHLMKKIILIVGGIFLGFALLGVACVAVLGVAFEEADKELEKIESEINTPEEGTADERSEEDSSDTTLTMDKYNQIENGMSYDEVVEIIGFEGEENSQNEVAGVKTVMYTWQNSDGSNMNAIFQDDKLNSKSQFGLK</sequence>
<evidence type="ECO:0000256" key="2">
    <source>
        <dbReference type="SAM" id="MobiDB-lite"/>
    </source>
</evidence>
<keyword evidence="1" id="KW-0732">Signal</keyword>
<evidence type="ECO:0000256" key="3">
    <source>
        <dbReference type="SAM" id="Phobius"/>
    </source>
</evidence>
<dbReference type="InterPro" id="IPR037873">
    <property type="entry name" value="BamE-like"/>
</dbReference>
<keyword evidence="5" id="KW-1185">Reference proteome</keyword>
<name>A0ABU1IK38_9BACL</name>
<gene>
    <name evidence="4" type="ORF">JOE21_001122</name>
</gene>
<evidence type="ECO:0008006" key="6">
    <source>
        <dbReference type="Google" id="ProtNLM"/>
    </source>
</evidence>
<comment type="caution">
    <text evidence="4">The sequence shown here is derived from an EMBL/GenBank/DDBJ whole genome shotgun (WGS) entry which is preliminary data.</text>
</comment>
<evidence type="ECO:0000256" key="1">
    <source>
        <dbReference type="ARBA" id="ARBA00022729"/>
    </source>
</evidence>
<accession>A0ABU1IK38</accession>
<keyword evidence="3" id="KW-0472">Membrane</keyword>
<proteinExistence type="predicted"/>
<dbReference type="Proteomes" id="UP001185012">
    <property type="component" value="Unassembled WGS sequence"/>
</dbReference>
<feature type="transmembrane region" description="Helical" evidence="3">
    <location>
        <begin position="16"/>
        <end position="42"/>
    </location>
</feature>
<dbReference type="Pfam" id="PF12978">
    <property type="entry name" value="DUF3862"/>
    <property type="match status" value="1"/>
</dbReference>